<dbReference type="PANTHER" id="PTHR34387:SF2">
    <property type="entry name" value="SLR1258 PROTEIN"/>
    <property type="match status" value="1"/>
</dbReference>
<proteinExistence type="predicted"/>
<dbReference type="Proteomes" id="UP000309668">
    <property type="component" value="Unassembled WGS sequence"/>
</dbReference>
<dbReference type="AlphaFoldDB" id="A0A5S3P9I3"/>
<dbReference type="InterPro" id="IPR052022">
    <property type="entry name" value="26kDa_periplasmic_antigen"/>
</dbReference>
<dbReference type="GO" id="GO:0006974">
    <property type="term" value="P:DNA damage response"/>
    <property type="evidence" value="ECO:0007669"/>
    <property type="project" value="TreeGrafter"/>
</dbReference>
<keyword evidence="3" id="KW-1185">Reference proteome</keyword>
<dbReference type="EMBL" id="VCAO01000001">
    <property type="protein sequence ID" value="TMM50108.1"/>
    <property type="molecule type" value="Genomic_DNA"/>
</dbReference>
<sequence length="279" mass="29644">MVVRCWPCPYRHGRLDADTMRVGSFQARVGKHMRALSRIVCVMAVAGAAAAPSFAAAQTDPAQPVVLPSETIIRVKGEGMVQYRPEVVTLDIGVATSGLSAEQALVENNEKSSELVAAIRKAGFAANDIKTTRLNVEPDYDEDDDDNRIIGWRAVNNLTLRTQRLGEVGAVITALFAAGGNTLDGPTFSLTEETTLRATREAEAKALIEAREQADATAAALGMRVARVLLVSDSGVRFDGGGGYIVVTGSRIKQPAVPIEPGDIEVSASYSVEFALVAM</sequence>
<keyword evidence="1" id="KW-0812">Transmembrane</keyword>
<reference evidence="2 3" key="1">
    <citation type="submission" date="2019-05" db="EMBL/GenBank/DDBJ databases">
        <title>Erythrobacter marisflavi sp. nov., isolated from isolated from water of an estuary environment.</title>
        <authorList>
            <person name="Yoon J.-H."/>
        </authorList>
    </citation>
    <scope>NUCLEOTIDE SEQUENCE [LARGE SCALE GENOMIC DNA]</scope>
    <source>
        <strain evidence="2 3">KEM-5</strain>
    </source>
</reference>
<evidence type="ECO:0000313" key="2">
    <source>
        <dbReference type="EMBL" id="TMM50108.1"/>
    </source>
</evidence>
<evidence type="ECO:0000313" key="3">
    <source>
        <dbReference type="Proteomes" id="UP000309668"/>
    </source>
</evidence>
<dbReference type="PANTHER" id="PTHR34387">
    <property type="entry name" value="SLR1258 PROTEIN"/>
    <property type="match status" value="1"/>
</dbReference>
<comment type="caution">
    <text evidence="2">The sequence shown here is derived from an EMBL/GenBank/DDBJ whole genome shotgun (WGS) entry which is preliminary data.</text>
</comment>
<dbReference type="InterPro" id="IPR007497">
    <property type="entry name" value="SIMPL/DUF541"/>
</dbReference>
<dbReference type="OrthoDB" id="7409047at2"/>
<dbReference type="Gene3D" id="3.30.110.170">
    <property type="entry name" value="Protein of unknown function (DUF541), domain 1"/>
    <property type="match status" value="1"/>
</dbReference>
<keyword evidence="1" id="KW-1133">Transmembrane helix</keyword>
<organism evidence="2 3">
    <name type="scientific">Qipengyuania marisflavi</name>
    <dbReference type="NCBI Taxonomy" id="2486356"/>
    <lineage>
        <taxon>Bacteria</taxon>
        <taxon>Pseudomonadati</taxon>
        <taxon>Pseudomonadota</taxon>
        <taxon>Alphaproteobacteria</taxon>
        <taxon>Sphingomonadales</taxon>
        <taxon>Erythrobacteraceae</taxon>
        <taxon>Qipengyuania</taxon>
    </lineage>
</organism>
<protein>
    <submittedName>
        <fullName evidence="2">DUF541 domain-containing protein</fullName>
    </submittedName>
</protein>
<gene>
    <name evidence="2" type="ORF">FEV51_02635</name>
</gene>
<dbReference type="Pfam" id="PF04402">
    <property type="entry name" value="SIMPL"/>
    <property type="match status" value="1"/>
</dbReference>
<evidence type="ECO:0000256" key="1">
    <source>
        <dbReference type="SAM" id="Phobius"/>
    </source>
</evidence>
<dbReference type="Gene3D" id="3.30.70.2970">
    <property type="entry name" value="Protein of unknown function (DUF541), domain 2"/>
    <property type="match status" value="1"/>
</dbReference>
<feature type="transmembrane region" description="Helical" evidence="1">
    <location>
        <begin position="35"/>
        <end position="55"/>
    </location>
</feature>
<name>A0A5S3P9I3_9SPHN</name>
<accession>A0A5S3P9I3</accession>
<keyword evidence="1" id="KW-0472">Membrane</keyword>